<keyword evidence="2" id="KW-1185">Reference proteome</keyword>
<gene>
    <name evidence="1" type="ORF">BV25DRAFT_1921038</name>
</gene>
<reference evidence="1" key="2">
    <citation type="journal article" date="2022" name="New Phytol.">
        <title>Evolutionary transition to the ectomycorrhizal habit in the genomes of a hyperdiverse lineage of mushroom-forming fungi.</title>
        <authorList>
            <person name="Looney B."/>
            <person name="Miyauchi S."/>
            <person name="Morin E."/>
            <person name="Drula E."/>
            <person name="Courty P.E."/>
            <person name="Kohler A."/>
            <person name="Kuo A."/>
            <person name="LaButti K."/>
            <person name="Pangilinan J."/>
            <person name="Lipzen A."/>
            <person name="Riley R."/>
            <person name="Andreopoulos W."/>
            <person name="He G."/>
            <person name="Johnson J."/>
            <person name="Nolan M."/>
            <person name="Tritt A."/>
            <person name="Barry K.W."/>
            <person name="Grigoriev I.V."/>
            <person name="Nagy L.G."/>
            <person name="Hibbett D."/>
            <person name="Henrissat B."/>
            <person name="Matheny P.B."/>
            <person name="Labbe J."/>
            <person name="Martin F.M."/>
        </authorList>
    </citation>
    <scope>NUCLEOTIDE SEQUENCE</scope>
    <source>
        <strain evidence="1">HHB10654</strain>
    </source>
</reference>
<comment type="caution">
    <text evidence="1">The sequence shown here is derived from an EMBL/GenBank/DDBJ whole genome shotgun (WGS) entry which is preliminary data.</text>
</comment>
<dbReference type="Proteomes" id="UP000814140">
    <property type="component" value="Unassembled WGS sequence"/>
</dbReference>
<accession>A0ACB8SJH6</accession>
<sequence length="89" mass="9761">MLHDPDVYPDPEVFRPERFLTEDGQVKDDPALSAVFGFGKRICPGRYLVDSTIFIFVTSALSVFTVGKAKDTQGNEIPVNVASTSALVR</sequence>
<organism evidence="1 2">
    <name type="scientific">Artomyces pyxidatus</name>
    <dbReference type="NCBI Taxonomy" id="48021"/>
    <lineage>
        <taxon>Eukaryota</taxon>
        <taxon>Fungi</taxon>
        <taxon>Dikarya</taxon>
        <taxon>Basidiomycota</taxon>
        <taxon>Agaricomycotina</taxon>
        <taxon>Agaricomycetes</taxon>
        <taxon>Russulales</taxon>
        <taxon>Auriscalpiaceae</taxon>
        <taxon>Artomyces</taxon>
    </lineage>
</organism>
<proteinExistence type="predicted"/>
<dbReference type="EMBL" id="MU277265">
    <property type="protein sequence ID" value="KAI0056403.1"/>
    <property type="molecule type" value="Genomic_DNA"/>
</dbReference>
<evidence type="ECO:0000313" key="2">
    <source>
        <dbReference type="Proteomes" id="UP000814140"/>
    </source>
</evidence>
<name>A0ACB8SJH6_9AGAM</name>
<reference evidence="1" key="1">
    <citation type="submission" date="2021-03" db="EMBL/GenBank/DDBJ databases">
        <authorList>
            <consortium name="DOE Joint Genome Institute"/>
            <person name="Ahrendt S."/>
            <person name="Looney B.P."/>
            <person name="Miyauchi S."/>
            <person name="Morin E."/>
            <person name="Drula E."/>
            <person name="Courty P.E."/>
            <person name="Chicoki N."/>
            <person name="Fauchery L."/>
            <person name="Kohler A."/>
            <person name="Kuo A."/>
            <person name="Labutti K."/>
            <person name="Pangilinan J."/>
            <person name="Lipzen A."/>
            <person name="Riley R."/>
            <person name="Andreopoulos W."/>
            <person name="He G."/>
            <person name="Johnson J."/>
            <person name="Barry K.W."/>
            <person name="Grigoriev I.V."/>
            <person name="Nagy L."/>
            <person name="Hibbett D."/>
            <person name="Henrissat B."/>
            <person name="Matheny P.B."/>
            <person name="Labbe J."/>
            <person name="Martin F."/>
        </authorList>
    </citation>
    <scope>NUCLEOTIDE SEQUENCE</scope>
    <source>
        <strain evidence="1">HHB10654</strain>
    </source>
</reference>
<protein>
    <submittedName>
        <fullName evidence="1">Cytochrome P450</fullName>
    </submittedName>
</protein>
<evidence type="ECO:0000313" key="1">
    <source>
        <dbReference type="EMBL" id="KAI0056403.1"/>
    </source>
</evidence>